<name>A0ABV9XV48_9PSEU</name>
<sequence length="162" mass="17348">MVTQTAHAEQTQSPSAVAACKPAAWDCQMHTYMGSPENVATNLATISDSLVERRVYMLMVQGDDRAEAHLYERFAFEDDEGTVATWSDHKLGDMVSRLTEVLVGNGGAHCPGEQVKAQLATDHEFTVGTPTPAPKTAAEAFGPVLASFSGDKFVQATVMALC</sequence>
<comment type="caution">
    <text evidence="1">The sequence shown here is derived from an EMBL/GenBank/DDBJ whole genome shotgun (WGS) entry which is preliminary data.</text>
</comment>
<dbReference type="RefSeq" id="WP_344042690.1">
    <property type="nucleotide sequence ID" value="NZ_BAAAKE010000036.1"/>
</dbReference>
<dbReference type="EMBL" id="JBHSJB010000009">
    <property type="protein sequence ID" value="MFC5054229.1"/>
    <property type="molecule type" value="Genomic_DNA"/>
</dbReference>
<gene>
    <name evidence="1" type="ORF">ACFPFM_10715</name>
</gene>
<organism evidence="1 2">
    <name type="scientific">Saccharothrix xinjiangensis</name>
    <dbReference type="NCBI Taxonomy" id="204798"/>
    <lineage>
        <taxon>Bacteria</taxon>
        <taxon>Bacillati</taxon>
        <taxon>Actinomycetota</taxon>
        <taxon>Actinomycetes</taxon>
        <taxon>Pseudonocardiales</taxon>
        <taxon>Pseudonocardiaceae</taxon>
        <taxon>Saccharothrix</taxon>
    </lineage>
</organism>
<dbReference type="Proteomes" id="UP001595833">
    <property type="component" value="Unassembled WGS sequence"/>
</dbReference>
<protein>
    <submittedName>
        <fullName evidence="1">Uncharacterized protein</fullName>
    </submittedName>
</protein>
<accession>A0ABV9XV48</accession>
<evidence type="ECO:0000313" key="1">
    <source>
        <dbReference type="EMBL" id="MFC5054229.1"/>
    </source>
</evidence>
<proteinExistence type="predicted"/>
<keyword evidence="2" id="KW-1185">Reference proteome</keyword>
<reference evidence="2" key="1">
    <citation type="journal article" date="2019" name="Int. J. Syst. Evol. Microbiol.">
        <title>The Global Catalogue of Microorganisms (GCM) 10K type strain sequencing project: providing services to taxonomists for standard genome sequencing and annotation.</title>
        <authorList>
            <consortium name="The Broad Institute Genomics Platform"/>
            <consortium name="The Broad Institute Genome Sequencing Center for Infectious Disease"/>
            <person name="Wu L."/>
            <person name="Ma J."/>
        </authorList>
    </citation>
    <scope>NUCLEOTIDE SEQUENCE [LARGE SCALE GENOMIC DNA]</scope>
    <source>
        <strain evidence="2">KCTC 12848</strain>
    </source>
</reference>
<evidence type="ECO:0000313" key="2">
    <source>
        <dbReference type="Proteomes" id="UP001595833"/>
    </source>
</evidence>